<evidence type="ECO:0000313" key="1">
    <source>
        <dbReference type="EMBL" id="CAG8812407.1"/>
    </source>
</evidence>
<organism evidence="1 2">
    <name type="scientific">Racocetra persica</name>
    <dbReference type="NCBI Taxonomy" id="160502"/>
    <lineage>
        <taxon>Eukaryota</taxon>
        <taxon>Fungi</taxon>
        <taxon>Fungi incertae sedis</taxon>
        <taxon>Mucoromycota</taxon>
        <taxon>Glomeromycotina</taxon>
        <taxon>Glomeromycetes</taxon>
        <taxon>Diversisporales</taxon>
        <taxon>Gigasporaceae</taxon>
        <taxon>Racocetra</taxon>
    </lineage>
</organism>
<name>A0ACA9RWE1_9GLOM</name>
<comment type="caution">
    <text evidence="1">The sequence shown here is derived from an EMBL/GenBank/DDBJ whole genome shotgun (WGS) entry which is preliminary data.</text>
</comment>
<protein>
    <submittedName>
        <fullName evidence="1">5220_t:CDS:1</fullName>
    </submittedName>
</protein>
<dbReference type="Proteomes" id="UP000789920">
    <property type="component" value="Unassembled WGS sequence"/>
</dbReference>
<evidence type="ECO:0000313" key="2">
    <source>
        <dbReference type="Proteomes" id="UP000789920"/>
    </source>
</evidence>
<proteinExistence type="predicted"/>
<accession>A0ACA9RWE1</accession>
<keyword evidence="2" id="KW-1185">Reference proteome</keyword>
<gene>
    <name evidence="1" type="ORF">RPERSI_LOCUS23523</name>
</gene>
<feature type="non-terminal residue" evidence="1">
    <location>
        <position position="1"/>
    </location>
</feature>
<sequence>LYAGSRINVVMNRITVYTIDESLKNELLVLPQYRNILAVTREHNPVFVGVYIDIERNNVVITLYDGHNAEYIVDVRQFDPIFDRFLARMRATNEEVFVTTELGYRHNQNYHLLPWTSHVEHNNIEE</sequence>
<dbReference type="EMBL" id="CAJVQC010073638">
    <property type="protein sequence ID" value="CAG8812407.1"/>
    <property type="molecule type" value="Genomic_DNA"/>
</dbReference>
<reference evidence="1" key="1">
    <citation type="submission" date="2021-06" db="EMBL/GenBank/DDBJ databases">
        <authorList>
            <person name="Kallberg Y."/>
            <person name="Tangrot J."/>
            <person name="Rosling A."/>
        </authorList>
    </citation>
    <scope>NUCLEOTIDE SEQUENCE</scope>
    <source>
        <strain evidence="1">MA461A</strain>
    </source>
</reference>